<protein>
    <recommendedName>
        <fullName evidence="4">Lipoprotein</fullName>
    </recommendedName>
</protein>
<dbReference type="RefSeq" id="WP_071503074.1">
    <property type="nucleotide sequence ID" value="NZ_MORL01000004.1"/>
</dbReference>
<dbReference type="AlphaFoldDB" id="A0A1S2VKU1"/>
<dbReference type="OrthoDB" id="2781053at2"/>
<comment type="caution">
    <text evidence="2">The sequence shown here is derived from an EMBL/GenBank/DDBJ whole genome shotgun (WGS) entry which is preliminary data.</text>
</comment>
<accession>A0A1S2VKU1</accession>
<evidence type="ECO:0000256" key="1">
    <source>
        <dbReference type="SAM" id="SignalP"/>
    </source>
</evidence>
<dbReference type="PROSITE" id="PS51257">
    <property type="entry name" value="PROKAR_LIPOPROTEIN"/>
    <property type="match status" value="1"/>
</dbReference>
<dbReference type="EMBL" id="MORL01000004">
    <property type="protein sequence ID" value="OIN59391.1"/>
    <property type="molecule type" value="Genomic_DNA"/>
</dbReference>
<proteinExistence type="predicted"/>
<evidence type="ECO:0008006" key="4">
    <source>
        <dbReference type="Google" id="ProtNLM"/>
    </source>
</evidence>
<feature type="chain" id="PRO_5010182398" description="Lipoprotein" evidence="1">
    <location>
        <begin position="19"/>
        <end position="238"/>
    </location>
</feature>
<name>A0A1S2VKU1_9BACT</name>
<keyword evidence="1" id="KW-0732">Signal</keyword>
<gene>
    <name evidence="2" type="ORF">BLX24_10470</name>
</gene>
<reference evidence="2 3" key="1">
    <citation type="submission" date="2016-10" db="EMBL/GenBank/DDBJ databases">
        <title>Arsenicibacter rosenii gen. nov., sp. nov., an efficient arsenic-methylating bacterium isolated from an arsenic-contaminated paddy soil.</title>
        <authorList>
            <person name="Huang K."/>
        </authorList>
    </citation>
    <scope>NUCLEOTIDE SEQUENCE [LARGE SCALE GENOMIC DNA]</scope>
    <source>
        <strain evidence="2 3">SM-1</strain>
    </source>
</reference>
<evidence type="ECO:0000313" key="3">
    <source>
        <dbReference type="Proteomes" id="UP000181790"/>
    </source>
</evidence>
<feature type="signal peptide" evidence="1">
    <location>
        <begin position="1"/>
        <end position="18"/>
    </location>
</feature>
<organism evidence="2 3">
    <name type="scientific">Arsenicibacter rosenii</name>
    <dbReference type="NCBI Taxonomy" id="1750698"/>
    <lineage>
        <taxon>Bacteria</taxon>
        <taxon>Pseudomonadati</taxon>
        <taxon>Bacteroidota</taxon>
        <taxon>Cytophagia</taxon>
        <taxon>Cytophagales</taxon>
        <taxon>Spirosomataceae</taxon>
        <taxon>Arsenicibacter</taxon>
    </lineage>
</organism>
<keyword evidence="3" id="KW-1185">Reference proteome</keyword>
<sequence length="238" mass="25747">MKRTFMYGLLGLAALVSACQQDNDSVTPDNGVVVNSDFKQNMDSWTGDFTDYSTQQDSIMAFSLTHAALPAPLDTTKKALRISGSNRSDDMFMFVKRKVTGLTANTTYQLRFDIELASTYADNSIGIGGSPGGSVYLKAGASATEPVKVKENDFYHLNLDKGNQAEGGKDLILLGNVGAGTDVTQYKLIQRDNATKTFSAKTNDKGELWVIVGTDSGFEGVTTLYYNKIKVTATKVTN</sequence>
<dbReference type="Proteomes" id="UP000181790">
    <property type="component" value="Unassembled WGS sequence"/>
</dbReference>
<evidence type="ECO:0000313" key="2">
    <source>
        <dbReference type="EMBL" id="OIN59391.1"/>
    </source>
</evidence>